<dbReference type="GO" id="GO:0007232">
    <property type="term" value="P:osmosensory signaling pathway via Sho1 osmosensor"/>
    <property type="evidence" value="ECO:0007669"/>
    <property type="project" value="InterPro"/>
</dbReference>
<keyword evidence="2" id="KW-0812">Transmembrane</keyword>
<dbReference type="GO" id="GO:0030010">
    <property type="term" value="P:establishment of cell polarity"/>
    <property type="evidence" value="ECO:0007669"/>
    <property type="project" value="TreeGrafter"/>
</dbReference>
<evidence type="ECO:0000256" key="1">
    <source>
        <dbReference type="SAM" id="MobiDB-lite"/>
    </source>
</evidence>
<protein>
    <submittedName>
        <fullName evidence="3">Putative mucin family signaling protein msb2</fullName>
    </submittedName>
</protein>
<dbReference type="AlphaFoldDB" id="A0A0G2E9H8"/>
<dbReference type="GO" id="GO:0031505">
    <property type="term" value="P:fungal-type cell wall organization"/>
    <property type="evidence" value="ECO:0007669"/>
    <property type="project" value="TreeGrafter"/>
</dbReference>
<dbReference type="PANTHER" id="PTHR35778:SF1">
    <property type="entry name" value="SIGNALING MUCIN HKR1-RELATED"/>
    <property type="match status" value="1"/>
</dbReference>
<evidence type="ECO:0000256" key="2">
    <source>
        <dbReference type="SAM" id="Phobius"/>
    </source>
</evidence>
<evidence type="ECO:0000313" key="3">
    <source>
        <dbReference type="EMBL" id="KKY19214.1"/>
    </source>
</evidence>
<gene>
    <name evidence="3" type="ORF">UCRPC4_g04588</name>
</gene>
<accession>A0A0G2E9H8</accession>
<dbReference type="EMBL" id="LCWF01000109">
    <property type="protein sequence ID" value="KKY19214.1"/>
    <property type="molecule type" value="Genomic_DNA"/>
</dbReference>
<keyword evidence="2" id="KW-0472">Membrane</keyword>
<comment type="caution">
    <text evidence="3">The sequence shown here is derived from an EMBL/GenBank/DDBJ whole genome shotgun (WGS) entry which is preliminary data.</text>
</comment>
<keyword evidence="4" id="KW-1185">Reference proteome</keyword>
<dbReference type="GO" id="GO:0005886">
    <property type="term" value="C:plasma membrane"/>
    <property type="evidence" value="ECO:0007669"/>
    <property type="project" value="InterPro"/>
</dbReference>
<name>A0A0G2E9H8_PHACM</name>
<dbReference type="Proteomes" id="UP000053317">
    <property type="component" value="Unassembled WGS sequence"/>
</dbReference>
<feature type="region of interest" description="Disordered" evidence="1">
    <location>
        <begin position="130"/>
        <end position="172"/>
    </location>
</feature>
<feature type="transmembrane region" description="Helical" evidence="2">
    <location>
        <begin position="177"/>
        <end position="198"/>
    </location>
</feature>
<dbReference type="GO" id="GO:0005576">
    <property type="term" value="C:extracellular region"/>
    <property type="evidence" value="ECO:0007669"/>
    <property type="project" value="TreeGrafter"/>
</dbReference>
<dbReference type="GO" id="GO:0009986">
    <property type="term" value="C:cell surface"/>
    <property type="evidence" value="ECO:0007669"/>
    <property type="project" value="TreeGrafter"/>
</dbReference>
<dbReference type="GO" id="GO:0006972">
    <property type="term" value="P:hyperosmotic response"/>
    <property type="evidence" value="ECO:0007669"/>
    <property type="project" value="TreeGrafter"/>
</dbReference>
<dbReference type="InterPro" id="IPR039295">
    <property type="entry name" value="MSB2"/>
</dbReference>
<dbReference type="OrthoDB" id="3366093at2759"/>
<organism evidence="3 4">
    <name type="scientific">Phaeomoniella chlamydospora</name>
    <name type="common">Phaeoacremonium chlamydosporum</name>
    <dbReference type="NCBI Taxonomy" id="158046"/>
    <lineage>
        <taxon>Eukaryota</taxon>
        <taxon>Fungi</taxon>
        <taxon>Dikarya</taxon>
        <taxon>Ascomycota</taxon>
        <taxon>Pezizomycotina</taxon>
        <taxon>Eurotiomycetes</taxon>
        <taxon>Chaetothyriomycetidae</taxon>
        <taxon>Phaeomoniellales</taxon>
        <taxon>Phaeomoniellaceae</taxon>
        <taxon>Phaeomoniella</taxon>
    </lineage>
</organism>
<evidence type="ECO:0000313" key="4">
    <source>
        <dbReference type="Proteomes" id="UP000053317"/>
    </source>
</evidence>
<dbReference type="PANTHER" id="PTHR35778">
    <property type="entry name" value="SIGNALING MUCIN HKR1-RELATED"/>
    <property type="match status" value="1"/>
</dbReference>
<dbReference type="GO" id="GO:0005034">
    <property type="term" value="F:osmosensor activity"/>
    <property type="evidence" value="ECO:0007669"/>
    <property type="project" value="InterPro"/>
</dbReference>
<reference evidence="3 4" key="2">
    <citation type="submission" date="2015-05" db="EMBL/GenBank/DDBJ databases">
        <authorList>
            <person name="Morales-Cruz A."/>
            <person name="Amrine K.C."/>
            <person name="Cantu D."/>
        </authorList>
    </citation>
    <scope>NUCLEOTIDE SEQUENCE [LARGE SCALE GENOMIC DNA]</scope>
    <source>
        <strain evidence="3">UCRPC4</strain>
    </source>
</reference>
<dbReference type="GO" id="GO:0001402">
    <property type="term" value="P:signal transduction involved in filamentous growth"/>
    <property type="evidence" value="ECO:0007669"/>
    <property type="project" value="TreeGrafter"/>
</dbReference>
<sequence>MPSRIQPTSGTEDTPSNSTKIQLALNGSLPYGFVLENQVSQTQIFKFTGVGLRYSLDVASDRVVVADLVPYPATSDENYIHTIIESYIPSSEVSTLQLQILNRNSDFYQQENPSAKTLFSMIDSTWPLTGSDSSSTSGDSSSSGTGSGSASSETDATQANAVSGDDSGSSSVKASSVGIATGVIAGAALYGTAMFFVAKRYRKRKAAHQRTSSVLSGQRDMSQFSDGPGPLAALMSGGRGHGFRSTTPGGRDSRNSGRSGSARTQFISPPVAAENSLGWN</sequence>
<feature type="region of interest" description="Disordered" evidence="1">
    <location>
        <begin position="237"/>
        <end position="280"/>
    </location>
</feature>
<dbReference type="GO" id="GO:0030427">
    <property type="term" value="C:site of polarized growth"/>
    <property type="evidence" value="ECO:0007669"/>
    <property type="project" value="TreeGrafter"/>
</dbReference>
<reference evidence="3 4" key="1">
    <citation type="submission" date="2015-05" db="EMBL/GenBank/DDBJ databases">
        <title>Distinctive expansion of gene families associated with plant cell wall degradation and secondary metabolism in the genomes of grapevine trunk pathogens.</title>
        <authorList>
            <person name="Lawrence D.P."/>
            <person name="Travadon R."/>
            <person name="Rolshausen P.E."/>
            <person name="Baumgartner K."/>
        </authorList>
    </citation>
    <scope>NUCLEOTIDE SEQUENCE [LARGE SCALE GENOMIC DNA]</scope>
    <source>
        <strain evidence="3">UCRPC4</strain>
    </source>
</reference>
<keyword evidence="2" id="KW-1133">Transmembrane helix</keyword>
<proteinExistence type="predicted"/>